<dbReference type="CDD" id="cd06261">
    <property type="entry name" value="TM_PBP2"/>
    <property type="match status" value="1"/>
</dbReference>
<dbReference type="InterPro" id="IPR035906">
    <property type="entry name" value="MetI-like_sf"/>
</dbReference>
<dbReference type="Pfam" id="PF00528">
    <property type="entry name" value="BPD_transp_1"/>
    <property type="match status" value="1"/>
</dbReference>
<feature type="transmembrane region" description="Helical" evidence="9">
    <location>
        <begin position="98"/>
        <end position="120"/>
    </location>
</feature>
<comment type="subunit">
    <text evidence="2">The complex is composed of two ATP-binding proteins (CysA), two transmembrane proteins (CysT and CysW) and a solute-binding protein (CysP).</text>
</comment>
<comment type="subcellular location">
    <subcellularLocation>
        <location evidence="1">Cell membrane</location>
        <topology evidence="1">Multi-pass membrane protein</topology>
    </subcellularLocation>
</comment>
<dbReference type="PANTHER" id="PTHR30406:SF8">
    <property type="entry name" value="SULFATE TRANSPORT SYSTEM PERMEASE PROTEIN CYST"/>
    <property type="match status" value="1"/>
</dbReference>
<comment type="caution">
    <text evidence="11">The sequence shown here is derived from an EMBL/GenBank/DDBJ whole genome shotgun (WGS) entry which is preliminary data.</text>
</comment>
<dbReference type="InterPro" id="IPR011865">
    <property type="entry name" value="CysT_permease"/>
</dbReference>
<dbReference type="PANTHER" id="PTHR30406">
    <property type="entry name" value="SULFATE TRANSPORT SYSTEM PERMEASE PROTEIN"/>
    <property type="match status" value="1"/>
</dbReference>
<feature type="transmembrane region" description="Helical" evidence="9">
    <location>
        <begin position="64"/>
        <end position="86"/>
    </location>
</feature>
<keyword evidence="7 9" id="KW-0472">Membrane</keyword>
<evidence type="ECO:0000256" key="1">
    <source>
        <dbReference type="ARBA" id="ARBA00004651"/>
    </source>
</evidence>
<feature type="transmembrane region" description="Helical" evidence="9">
    <location>
        <begin position="132"/>
        <end position="153"/>
    </location>
</feature>
<dbReference type="InterPro" id="IPR005667">
    <property type="entry name" value="Sulph_transpt2"/>
</dbReference>
<keyword evidence="12" id="KW-1185">Reference proteome</keyword>
<keyword evidence="4 9" id="KW-0812">Transmembrane</keyword>
<evidence type="ECO:0000313" key="11">
    <source>
        <dbReference type="EMBL" id="GLH72947.1"/>
    </source>
</evidence>
<evidence type="ECO:0000256" key="3">
    <source>
        <dbReference type="ARBA" id="ARBA00022448"/>
    </source>
</evidence>
<feature type="transmembrane region" description="Helical" evidence="9">
    <location>
        <begin position="12"/>
        <end position="37"/>
    </location>
</feature>
<dbReference type="Gene3D" id="1.10.3720.10">
    <property type="entry name" value="MetI-like"/>
    <property type="match status" value="1"/>
</dbReference>
<dbReference type="InterPro" id="IPR000515">
    <property type="entry name" value="MetI-like"/>
</dbReference>
<reference evidence="11 12" key="1">
    <citation type="journal article" date="2023" name="Antonie Van Leeuwenhoek">
        <title>Mesoterricola silvestris gen. nov., sp. nov., Mesoterricola sediminis sp. nov., Geothrix oryzae sp. nov., Geothrix edaphica sp. nov., Geothrix rubra sp. nov., and Geothrix limicola sp. nov., six novel members of Acidobacteriota isolated from soils.</title>
        <authorList>
            <person name="Itoh H."/>
            <person name="Sugisawa Y."/>
            <person name="Mise K."/>
            <person name="Xu Z."/>
            <person name="Kuniyasu M."/>
            <person name="Ushijima N."/>
            <person name="Kawano K."/>
            <person name="Kobayashi E."/>
            <person name="Shiratori Y."/>
            <person name="Masuda Y."/>
            <person name="Senoo K."/>
        </authorList>
    </citation>
    <scope>NUCLEOTIDE SEQUENCE [LARGE SCALE GENOMIC DNA]</scope>
    <source>
        <strain evidence="11 12">Red804</strain>
    </source>
</reference>
<name>A0ABQ5QE83_9BACT</name>
<dbReference type="NCBIfam" id="TIGR02139">
    <property type="entry name" value="permease_CysT"/>
    <property type="match status" value="1"/>
</dbReference>
<evidence type="ECO:0000256" key="4">
    <source>
        <dbReference type="ARBA" id="ARBA00022692"/>
    </source>
</evidence>
<evidence type="ECO:0000259" key="10">
    <source>
        <dbReference type="PROSITE" id="PS50928"/>
    </source>
</evidence>
<keyword evidence="3 9" id="KW-0813">Transport</keyword>
<keyword evidence="6 9" id="KW-0764">Sulfate transport</keyword>
<feature type="transmembrane region" description="Helical" evidence="9">
    <location>
        <begin position="239"/>
        <end position="260"/>
    </location>
</feature>
<proteinExistence type="inferred from homology"/>
<keyword evidence="5 9" id="KW-1133">Transmembrane helix</keyword>
<dbReference type="EMBL" id="BSDE01000002">
    <property type="protein sequence ID" value="GLH72947.1"/>
    <property type="molecule type" value="Genomic_DNA"/>
</dbReference>
<evidence type="ECO:0000256" key="9">
    <source>
        <dbReference type="RuleBase" id="RU366001"/>
    </source>
</evidence>
<comment type="caution">
    <text evidence="9">Lacks conserved residue(s) required for the propagation of feature annotation.</text>
</comment>
<sequence length="274" mass="29341">MAHTASGRSLPGFGLSLGLTLTYLSVIVLLPLSALVLKAGGATWTQYWQAVSDPRVVASLRLSLLASLAGAILNLVFGVLVAWVLVRYRFPGQKVVDAIVDLPFALPTAVAGIALTKIYMPEGWIGRFLPFKVAYTPLGVIVALAFIGLPFVVRTVQPVLEELDAQEEEAAACLGASRLQTLRHVVLPPLVPALLSGFTLAFARGLGEYGSVVFISGNLPFHTEIPPLLIISKLEQYDYLGATAIATELLFISFALLFVINRLQPKPRKGASHG</sequence>
<feature type="transmembrane region" description="Helical" evidence="9">
    <location>
        <begin position="185"/>
        <end position="203"/>
    </location>
</feature>
<accession>A0ABQ5QE83</accession>
<evidence type="ECO:0000313" key="12">
    <source>
        <dbReference type="Proteomes" id="UP001165069"/>
    </source>
</evidence>
<dbReference type="RefSeq" id="WP_285573268.1">
    <property type="nucleotide sequence ID" value="NZ_BSDE01000002.1"/>
</dbReference>
<evidence type="ECO:0000256" key="8">
    <source>
        <dbReference type="ARBA" id="ARBA00025323"/>
    </source>
</evidence>
<evidence type="ECO:0000256" key="5">
    <source>
        <dbReference type="ARBA" id="ARBA00022989"/>
    </source>
</evidence>
<comment type="function">
    <text evidence="8">Part of the ABC transporter complex CysAWTP (TC 3.A.1.6.1) involved in sulfate/thiosulfate import. Probably responsible for the translocation of the substrate across the membrane.</text>
</comment>
<dbReference type="PROSITE" id="PS50928">
    <property type="entry name" value="ABC_TM1"/>
    <property type="match status" value="1"/>
</dbReference>
<dbReference type="SUPFAM" id="SSF161098">
    <property type="entry name" value="MetI-like"/>
    <property type="match status" value="1"/>
</dbReference>
<comment type="function">
    <text evidence="9">Part of the ABC transporter complex (TC 3.A.1.6.1) involved in sulfate/thiosulfate import.</text>
</comment>
<feature type="domain" description="ABC transmembrane type-1" evidence="10">
    <location>
        <begin position="60"/>
        <end position="258"/>
    </location>
</feature>
<gene>
    <name evidence="11" type="ORF">GETHLI_14490</name>
</gene>
<evidence type="ECO:0000256" key="2">
    <source>
        <dbReference type="ARBA" id="ARBA00011779"/>
    </source>
</evidence>
<evidence type="ECO:0000256" key="7">
    <source>
        <dbReference type="ARBA" id="ARBA00023136"/>
    </source>
</evidence>
<comment type="similarity">
    <text evidence="9">Belongs to the binding-protein-dependent transport system permease family. CysTW subfamily.</text>
</comment>
<dbReference type="Proteomes" id="UP001165069">
    <property type="component" value="Unassembled WGS sequence"/>
</dbReference>
<protein>
    <recommendedName>
        <fullName evidence="9">Sulfate transport system permease protein CysT</fullName>
    </recommendedName>
</protein>
<dbReference type="NCBIfam" id="TIGR00969">
    <property type="entry name" value="3a0106s02"/>
    <property type="match status" value="1"/>
</dbReference>
<evidence type="ECO:0000256" key="6">
    <source>
        <dbReference type="ARBA" id="ARBA00023032"/>
    </source>
</evidence>
<organism evidence="11 12">
    <name type="scientific">Geothrix limicola</name>
    <dbReference type="NCBI Taxonomy" id="2927978"/>
    <lineage>
        <taxon>Bacteria</taxon>
        <taxon>Pseudomonadati</taxon>
        <taxon>Acidobacteriota</taxon>
        <taxon>Holophagae</taxon>
        <taxon>Holophagales</taxon>
        <taxon>Holophagaceae</taxon>
        <taxon>Geothrix</taxon>
    </lineage>
</organism>